<dbReference type="InterPro" id="IPR042566">
    <property type="entry name" value="L1_C"/>
</dbReference>
<feature type="compositionally biased region" description="Basic and acidic residues" evidence="3">
    <location>
        <begin position="1"/>
        <end position="10"/>
    </location>
</feature>
<feature type="coiled-coil region" evidence="2">
    <location>
        <begin position="84"/>
        <end position="189"/>
    </location>
</feature>
<dbReference type="GeneTree" id="ENSGT01050000244818"/>
<dbReference type="Gene3D" id="3.30.250.20">
    <property type="entry name" value="L1 transposable element, C-terminal domain"/>
    <property type="match status" value="1"/>
</dbReference>
<accession>A0A8D2BDG8</accession>
<dbReference type="Gene3D" id="1.20.5.390">
    <property type="entry name" value="L1 transposable element, trimerization domain"/>
    <property type="match status" value="1"/>
</dbReference>
<evidence type="ECO:0000256" key="2">
    <source>
        <dbReference type="SAM" id="Coils"/>
    </source>
</evidence>
<keyword evidence="7" id="KW-1185">Reference proteome</keyword>
<name>A0A8D2BDG8_SCIVU</name>
<dbReference type="Pfam" id="PF17490">
    <property type="entry name" value="Tnp_22_dsRBD"/>
    <property type="match status" value="1"/>
</dbReference>
<dbReference type="Gene3D" id="3.30.70.1820">
    <property type="entry name" value="L1 transposable element, RRM domain"/>
    <property type="match status" value="1"/>
</dbReference>
<dbReference type="AlphaFoldDB" id="A0A8D2BDG8"/>
<evidence type="ECO:0000313" key="6">
    <source>
        <dbReference type="Ensembl" id="ENSSVLP00005012218.1"/>
    </source>
</evidence>
<dbReference type="PANTHER" id="PTHR11505">
    <property type="entry name" value="L1 TRANSPOSABLE ELEMENT-RELATED"/>
    <property type="match status" value="1"/>
</dbReference>
<feature type="domain" description="L1 transposable element dsRBD-like" evidence="5">
    <location>
        <begin position="300"/>
        <end position="362"/>
    </location>
</feature>
<comment type="similarity">
    <text evidence="1">Belongs to the transposase 22 family.</text>
</comment>
<dbReference type="InterPro" id="IPR035300">
    <property type="entry name" value="L1_dsRBD"/>
</dbReference>
<organism evidence="6 7">
    <name type="scientific">Sciurus vulgaris</name>
    <name type="common">Eurasian red squirrel</name>
    <dbReference type="NCBI Taxonomy" id="55149"/>
    <lineage>
        <taxon>Eukaryota</taxon>
        <taxon>Metazoa</taxon>
        <taxon>Chordata</taxon>
        <taxon>Craniata</taxon>
        <taxon>Vertebrata</taxon>
        <taxon>Euteleostomi</taxon>
        <taxon>Mammalia</taxon>
        <taxon>Eutheria</taxon>
        <taxon>Euarchontoglires</taxon>
        <taxon>Glires</taxon>
        <taxon>Rodentia</taxon>
        <taxon>Sciuromorpha</taxon>
        <taxon>Sciuridae</taxon>
        <taxon>Sciurinae</taxon>
        <taxon>Sciurini</taxon>
        <taxon>Sciurus</taxon>
    </lineage>
</organism>
<feature type="domain" description="L1 transposable element RRM" evidence="4">
    <location>
        <begin position="199"/>
        <end position="296"/>
    </location>
</feature>
<dbReference type="Proteomes" id="UP000694564">
    <property type="component" value="Chromosome 16"/>
</dbReference>
<evidence type="ECO:0000259" key="4">
    <source>
        <dbReference type="Pfam" id="PF02994"/>
    </source>
</evidence>
<dbReference type="Ensembl" id="ENSSVLT00005013527.1">
    <property type="protein sequence ID" value="ENSSVLP00005012218.1"/>
    <property type="gene ID" value="ENSSVLG00005009695.1"/>
</dbReference>
<dbReference type="InterPro" id="IPR043636">
    <property type="entry name" value="L1_RRM_dom"/>
</dbReference>
<evidence type="ECO:0008006" key="8">
    <source>
        <dbReference type="Google" id="ProtNLM"/>
    </source>
</evidence>
<protein>
    <recommendedName>
        <fullName evidence="8">L1 transposable element RRM domain-containing protein</fullName>
    </recommendedName>
</protein>
<keyword evidence="2" id="KW-0175">Coiled coil</keyword>
<dbReference type="FunFam" id="3.30.70.1820:FF:000002">
    <property type="entry name" value="LINE-1 retrotransposable element ORF1 protein"/>
    <property type="match status" value="1"/>
</dbReference>
<evidence type="ECO:0000313" key="7">
    <source>
        <dbReference type="Proteomes" id="UP000694564"/>
    </source>
</evidence>
<sequence length="375" mass="44429">HKDGKTRDSGPNRPCLSPQPRSPLDDHWSTSGGNLQYLSSPLILEQYEKTRKENAANKSRCYINKPNDSMAEEMTEKEFRMYIIKMIREANDEMKEQMQALNDRTNRQLKEQIQEAKDHFNKELEILKKNQTEILDMKEIINQIKNSIESISNRIEHLEDRTSDIEDKIFNLENKVEQTEKMVRNHEQNLQELWDIMKRPNLRIIGIEEGLEKQAKGMNNLFNEIISENFPNLKNEMENQVQEAYRTPNTQNYNRPTPRHIIMKIPNIQNKDRILKAMREKNQITFRGKPIWISADFSIQTLKARRAWNNIFQALKENGCQPRILYPAKLTFKFDDEIKSFHDKQKLKEFTKRKPALQNILKGIKEVISYCLREA</sequence>
<reference evidence="6" key="2">
    <citation type="submission" date="2025-09" db="UniProtKB">
        <authorList>
            <consortium name="Ensembl"/>
        </authorList>
    </citation>
    <scope>IDENTIFICATION</scope>
</reference>
<proteinExistence type="inferred from homology"/>
<dbReference type="Pfam" id="PF02994">
    <property type="entry name" value="Transposase_22"/>
    <property type="match status" value="1"/>
</dbReference>
<reference evidence="6" key="1">
    <citation type="submission" date="2025-08" db="UniProtKB">
        <authorList>
            <consortium name="Ensembl"/>
        </authorList>
    </citation>
    <scope>IDENTIFICATION</scope>
</reference>
<evidence type="ECO:0000259" key="5">
    <source>
        <dbReference type="Pfam" id="PF17490"/>
    </source>
</evidence>
<feature type="region of interest" description="Disordered" evidence="3">
    <location>
        <begin position="1"/>
        <end position="32"/>
    </location>
</feature>
<evidence type="ECO:0000256" key="1">
    <source>
        <dbReference type="ARBA" id="ARBA00061640"/>
    </source>
</evidence>
<dbReference type="InterPro" id="IPR004244">
    <property type="entry name" value="Transposase_22"/>
</dbReference>
<evidence type="ECO:0000256" key="3">
    <source>
        <dbReference type="SAM" id="MobiDB-lite"/>
    </source>
</evidence>